<feature type="chain" id="PRO_5002220956" evidence="1">
    <location>
        <begin position="22"/>
        <end position="181"/>
    </location>
</feature>
<keyword evidence="3" id="KW-1185">Reference proteome</keyword>
<evidence type="ECO:0000313" key="2">
    <source>
        <dbReference type="EMBL" id="KIK98428.1"/>
    </source>
</evidence>
<organism evidence="2 3">
    <name type="scientific">Paxillus rubicundulus Ve08.2h10</name>
    <dbReference type="NCBI Taxonomy" id="930991"/>
    <lineage>
        <taxon>Eukaryota</taxon>
        <taxon>Fungi</taxon>
        <taxon>Dikarya</taxon>
        <taxon>Basidiomycota</taxon>
        <taxon>Agaricomycotina</taxon>
        <taxon>Agaricomycetes</taxon>
        <taxon>Agaricomycetidae</taxon>
        <taxon>Boletales</taxon>
        <taxon>Paxilineae</taxon>
        <taxon>Paxillaceae</taxon>
        <taxon>Paxillus</taxon>
    </lineage>
</organism>
<dbReference type="STRING" id="930991.A0A0D0DV32"/>
<dbReference type="InParanoid" id="A0A0D0DV32"/>
<gene>
    <name evidence="2" type="ORF">PAXRUDRAFT_823894</name>
</gene>
<dbReference type="EMBL" id="KN824893">
    <property type="protein sequence ID" value="KIK98428.1"/>
    <property type="molecule type" value="Genomic_DNA"/>
</dbReference>
<dbReference type="PANTHER" id="PTHR39603:SF1">
    <property type="entry name" value="CYANOVIRIN-N DOMAIN-CONTAINING PROTEIN"/>
    <property type="match status" value="1"/>
</dbReference>
<name>A0A0D0DV32_9AGAM</name>
<evidence type="ECO:0000313" key="3">
    <source>
        <dbReference type="Proteomes" id="UP000054538"/>
    </source>
</evidence>
<proteinExistence type="predicted"/>
<evidence type="ECO:0000256" key="1">
    <source>
        <dbReference type="SAM" id="SignalP"/>
    </source>
</evidence>
<protein>
    <submittedName>
        <fullName evidence="2">Uncharacterized protein</fullName>
    </submittedName>
</protein>
<dbReference type="Proteomes" id="UP000054538">
    <property type="component" value="Unassembled WGS sequence"/>
</dbReference>
<dbReference type="OrthoDB" id="2686356at2759"/>
<sequence>MLNKSPLFAASLCALASAVAAVPATTPDHPELIPGPGMPTLASLGLTSADLYGMGPPPSLTERTAGAELDPELKKRYTSVCQTYSTGSVDNVIACFNYLNSIGNNACGLTGDNIVFCTAGDAGVGGSNISGGPSASSACRDVATAVQWIFTYCNVGGQVGGSDAAYGNGNLIVTVDNVNWF</sequence>
<keyword evidence="1" id="KW-0732">Signal</keyword>
<dbReference type="AlphaFoldDB" id="A0A0D0DV32"/>
<feature type="signal peptide" evidence="1">
    <location>
        <begin position="1"/>
        <end position="21"/>
    </location>
</feature>
<accession>A0A0D0DV32</accession>
<dbReference type="PANTHER" id="PTHR39603">
    <property type="entry name" value="CYANOVIRIN-N DOMAIN-CONTAINING PROTEIN"/>
    <property type="match status" value="1"/>
</dbReference>
<reference evidence="2 3" key="1">
    <citation type="submission" date="2014-04" db="EMBL/GenBank/DDBJ databases">
        <authorList>
            <consortium name="DOE Joint Genome Institute"/>
            <person name="Kuo A."/>
            <person name="Kohler A."/>
            <person name="Jargeat P."/>
            <person name="Nagy L.G."/>
            <person name="Floudas D."/>
            <person name="Copeland A."/>
            <person name="Barry K.W."/>
            <person name="Cichocki N."/>
            <person name="Veneault-Fourrey C."/>
            <person name="LaButti K."/>
            <person name="Lindquist E.A."/>
            <person name="Lipzen A."/>
            <person name="Lundell T."/>
            <person name="Morin E."/>
            <person name="Murat C."/>
            <person name="Sun H."/>
            <person name="Tunlid A."/>
            <person name="Henrissat B."/>
            <person name="Grigoriev I.V."/>
            <person name="Hibbett D.S."/>
            <person name="Martin F."/>
            <person name="Nordberg H.P."/>
            <person name="Cantor M.N."/>
            <person name="Hua S.X."/>
        </authorList>
    </citation>
    <scope>NUCLEOTIDE SEQUENCE [LARGE SCALE GENOMIC DNA]</scope>
    <source>
        <strain evidence="2 3">Ve08.2h10</strain>
    </source>
</reference>
<dbReference type="HOGENOM" id="CLU_101873_0_1_1"/>
<reference evidence="3" key="2">
    <citation type="submission" date="2015-01" db="EMBL/GenBank/DDBJ databases">
        <title>Evolutionary Origins and Diversification of the Mycorrhizal Mutualists.</title>
        <authorList>
            <consortium name="DOE Joint Genome Institute"/>
            <consortium name="Mycorrhizal Genomics Consortium"/>
            <person name="Kohler A."/>
            <person name="Kuo A."/>
            <person name="Nagy L.G."/>
            <person name="Floudas D."/>
            <person name="Copeland A."/>
            <person name="Barry K.W."/>
            <person name="Cichocki N."/>
            <person name="Veneault-Fourrey C."/>
            <person name="LaButti K."/>
            <person name="Lindquist E.A."/>
            <person name="Lipzen A."/>
            <person name="Lundell T."/>
            <person name="Morin E."/>
            <person name="Murat C."/>
            <person name="Riley R."/>
            <person name="Ohm R."/>
            <person name="Sun H."/>
            <person name="Tunlid A."/>
            <person name="Henrissat B."/>
            <person name="Grigoriev I.V."/>
            <person name="Hibbett D.S."/>
            <person name="Martin F."/>
        </authorList>
    </citation>
    <scope>NUCLEOTIDE SEQUENCE [LARGE SCALE GENOMIC DNA]</scope>
    <source>
        <strain evidence="3">Ve08.2h10</strain>
    </source>
</reference>